<dbReference type="SUPFAM" id="SSF50814">
    <property type="entry name" value="Lipocalins"/>
    <property type="match status" value="1"/>
</dbReference>
<dbReference type="GO" id="GO:0008289">
    <property type="term" value="F:lipid binding"/>
    <property type="evidence" value="ECO:0007669"/>
    <property type="project" value="UniProtKB-KW"/>
</dbReference>
<evidence type="ECO:0000313" key="2">
    <source>
        <dbReference type="EMBL" id="KAH3706527.1"/>
    </source>
</evidence>
<feature type="signal peptide" evidence="1">
    <location>
        <begin position="1"/>
        <end position="22"/>
    </location>
</feature>
<accession>A0A9D3YXD6</accession>
<evidence type="ECO:0000256" key="1">
    <source>
        <dbReference type="SAM" id="SignalP"/>
    </source>
</evidence>
<dbReference type="InterPro" id="IPR012674">
    <property type="entry name" value="Calycin"/>
</dbReference>
<dbReference type="Gene3D" id="2.40.128.20">
    <property type="match status" value="1"/>
</dbReference>
<proteinExistence type="predicted"/>
<reference evidence="2" key="1">
    <citation type="journal article" date="2019" name="bioRxiv">
        <title>The Genome of the Zebra Mussel, Dreissena polymorpha: A Resource for Invasive Species Research.</title>
        <authorList>
            <person name="McCartney M.A."/>
            <person name="Auch B."/>
            <person name="Kono T."/>
            <person name="Mallez S."/>
            <person name="Zhang Y."/>
            <person name="Obille A."/>
            <person name="Becker A."/>
            <person name="Abrahante J.E."/>
            <person name="Garbe J."/>
            <person name="Badalamenti J.P."/>
            <person name="Herman A."/>
            <person name="Mangelson H."/>
            <person name="Liachko I."/>
            <person name="Sullivan S."/>
            <person name="Sone E.D."/>
            <person name="Koren S."/>
            <person name="Silverstein K.A.T."/>
            <person name="Beckman K.B."/>
            <person name="Gohl D.M."/>
        </authorList>
    </citation>
    <scope>NUCLEOTIDE SEQUENCE</scope>
    <source>
        <strain evidence="2">Duluth1</strain>
        <tissue evidence="2">Whole animal</tissue>
    </source>
</reference>
<name>A0A9D3YXD6_DREPO</name>
<dbReference type="Proteomes" id="UP000828390">
    <property type="component" value="Unassembled WGS sequence"/>
</dbReference>
<keyword evidence="3" id="KW-1185">Reference proteome</keyword>
<organism evidence="2 3">
    <name type="scientific">Dreissena polymorpha</name>
    <name type="common">Zebra mussel</name>
    <name type="synonym">Mytilus polymorpha</name>
    <dbReference type="NCBI Taxonomy" id="45954"/>
    <lineage>
        <taxon>Eukaryota</taxon>
        <taxon>Metazoa</taxon>
        <taxon>Spiralia</taxon>
        <taxon>Lophotrochozoa</taxon>
        <taxon>Mollusca</taxon>
        <taxon>Bivalvia</taxon>
        <taxon>Autobranchia</taxon>
        <taxon>Heteroconchia</taxon>
        <taxon>Euheterodonta</taxon>
        <taxon>Imparidentia</taxon>
        <taxon>Neoheterodontei</taxon>
        <taxon>Myida</taxon>
        <taxon>Dreissenoidea</taxon>
        <taxon>Dreissenidae</taxon>
        <taxon>Dreissena</taxon>
    </lineage>
</organism>
<comment type="caution">
    <text evidence="2">The sequence shown here is derived from an EMBL/GenBank/DDBJ whole genome shotgun (WGS) entry which is preliminary data.</text>
</comment>
<gene>
    <name evidence="2" type="ORF">DPMN_065914</name>
</gene>
<keyword evidence="1" id="KW-0732">Signal</keyword>
<reference evidence="2" key="2">
    <citation type="submission" date="2020-11" db="EMBL/GenBank/DDBJ databases">
        <authorList>
            <person name="McCartney M.A."/>
            <person name="Auch B."/>
            <person name="Kono T."/>
            <person name="Mallez S."/>
            <person name="Becker A."/>
            <person name="Gohl D.M."/>
            <person name="Silverstein K.A.T."/>
            <person name="Koren S."/>
            <person name="Bechman K.B."/>
            <person name="Herman A."/>
            <person name="Abrahante J.E."/>
            <person name="Garbe J."/>
        </authorList>
    </citation>
    <scope>NUCLEOTIDE SEQUENCE</scope>
    <source>
        <strain evidence="2">Duluth1</strain>
        <tissue evidence="2">Whole animal</tissue>
    </source>
</reference>
<evidence type="ECO:0000313" key="3">
    <source>
        <dbReference type="Proteomes" id="UP000828390"/>
    </source>
</evidence>
<feature type="chain" id="PRO_5039227319" evidence="1">
    <location>
        <begin position="23"/>
        <end position="209"/>
    </location>
</feature>
<dbReference type="EMBL" id="JAIWYP010000014">
    <property type="protein sequence ID" value="KAH3706527.1"/>
    <property type="molecule type" value="Genomic_DNA"/>
</dbReference>
<dbReference type="AlphaFoldDB" id="A0A9D3YXD6"/>
<sequence>MTRMYALVVVAVFLVCQSSGLTDSWQNRIKQRPAPVVPFKIEWALGKWFTQSRQEPCSWKGSADFQNMELNFVLDPKKGIIYDHSMWRVGNRCVYVTFDVHQTKQPGVLLLKDPLGDIFSGESVIVAVDPHTFIIEWGCTKVSTTGQRCDDPWVSVHTRERFPSPKVLAKVDLALMQAIGVRLADLPRLSHANMPCSNGGGKLTQHDFL</sequence>
<dbReference type="OrthoDB" id="6070908at2759"/>
<protein>
    <submittedName>
        <fullName evidence="2">Uncharacterized protein</fullName>
    </submittedName>
</protein>